<evidence type="ECO:0000256" key="5">
    <source>
        <dbReference type="ARBA" id="ARBA00022989"/>
    </source>
</evidence>
<comment type="similarity">
    <text evidence="2 7">Belongs to the ExbD/TolR family.</text>
</comment>
<keyword evidence="4 7" id="KW-0812">Transmembrane</keyword>
<dbReference type="Proteomes" id="UP000030101">
    <property type="component" value="Unassembled WGS sequence"/>
</dbReference>
<dbReference type="EMBL" id="JQZV01000013">
    <property type="protein sequence ID" value="KGN91986.1"/>
    <property type="molecule type" value="Genomic_DNA"/>
</dbReference>
<dbReference type="InterPro" id="IPR003400">
    <property type="entry name" value="ExbD"/>
</dbReference>
<keyword evidence="7" id="KW-0653">Protein transport</keyword>
<evidence type="ECO:0000313" key="9">
    <source>
        <dbReference type="EMBL" id="KGN91986.1"/>
    </source>
</evidence>
<gene>
    <name evidence="9" type="ORF">HQ43_08030</name>
</gene>
<evidence type="ECO:0000256" key="1">
    <source>
        <dbReference type="ARBA" id="ARBA00004162"/>
    </source>
</evidence>
<keyword evidence="6 8" id="KW-0472">Membrane</keyword>
<reference evidence="9 10" key="1">
    <citation type="submission" date="2014-08" db="EMBL/GenBank/DDBJ databases">
        <title>Porphyromonas canoris strain:OH2762 Genome sequencing.</title>
        <authorList>
            <person name="Wallis C."/>
            <person name="Deusch O."/>
            <person name="O'Flynn C."/>
            <person name="Davis I."/>
            <person name="Jospin G."/>
            <person name="Darling A.E."/>
            <person name="Coil D.A."/>
            <person name="Alexiev A."/>
            <person name="Horsfall A."/>
            <person name="Kirkwood N."/>
            <person name="Harris S."/>
            <person name="Eisen J.A."/>
        </authorList>
    </citation>
    <scope>NUCLEOTIDE SEQUENCE [LARGE SCALE GENOMIC DNA]</scope>
    <source>
        <strain evidence="10">COT-108 OH2762</strain>
    </source>
</reference>
<evidence type="ECO:0000256" key="3">
    <source>
        <dbReference type="ARBA" id="ARBA00022475"/>
    </source>
</evidence>
<dbReference type="PANTHER" id="PTHR30558:SF7">
    <property type="entry name" value="TOL-PAL SYSTEM PROTEIN TOLR"/>
    <property type="match status" value="1"/>
</dbReference>
<evidence type="ECO:0000256" key="6">
    <source>
        <dbReference type="ARBA" id="ARBA00023136"/>
    </source>
</evidence>
<evidence type="ECO:0000313" key="10">
    <source>
        <dbReference type="Proteomes" id="UP000030101"/>
    </source>
</evidence>
<evidence type="ECO:0000256" key="2">
    <source>
        <dbReference type="ARBA" id="ARBA00005811"/>
    </source>
</evidence>
<dbReference type="PANTHER" id="PTHR30558">
    <property type="entry name" value="EXBD MEMBRANE COMPONENT OF PMF-DRIVEN MACROMOLECULE IMPORT SYSTEM"/>
    <property type="match status" value="1"/>
</dbReference>
<evidence type="ECO:0000256" key="4">
    <source>
        <dbReference type="ARBA" id="ARBA00022692"/>
    </source>
</evidence>
<sequence length="135" mass="15450">MKLKRKAKVVEIFSMASMTDVIFLLLIFFMVTSTLVMPNALKVLLPQSNQQTAVKTPTRITIDKELRYYVTMKNGEDREVGYDELKAYIDGELSEDPDFFVALYADESIPYGEVVKILNIAVEKKFKMVMATRPL</sequence>
<dbReference type="Pfam" id="PF02472">
    <property type="entry name" value="ExbD"/>
    <property type="match status" value="1"/>
</dbReference>
<dbReference type="RefSeq" id="WP_036791761.1">
    <property type="nucleotide sequence ID" value="NZ_JQZV01000013.1"/>
</dbReference>
<organism evidence="9 10">
    <name type="scientific">Porphyromonas canoris</name>
    <dbReference type="NCBI Taxonomy" id="36875"/>
    <lineage>
        <taxon>Bacteria</taxon>
        <taxon>Pseudomonadati</taxon>
        <taxon>Bacteroidota</taxon>
        <taxon>Bacteroidia</taxon>
        <taxon>Bacteroidales</taxon>
        <taxon>Porphyromonadaceae</taxon>
        <taxon>Porphyromonas</taxon>
    </lineage>
</organism>
<keyword evidence="5 8" id="KW-1133">Transmembrane helix</keyword>
<comment type="caution">
    <text evidence="9">The sequence shown here is derived from an EMBL/GenBank/DDBJ whole genome shotgun (WGS) entry which is preliminary data.</text>
</comment>
<protein>
    <submittedName>
        <fullName evidence="9">Biopolymer transporter ExbD</fullName>
    </submittedName>
</protein>
<name>A0ABR4XKI5_9PORP</name>
<accession>A0ABR4XKI5</accession>
<keyword evidence="10" id="KW-1185">Reference proteome</keyword>
<dbReference type="Gene3D" id="3.30.420.270">
    <property type="match status" value="1"/>
</dbReference>
<evidence type="ECO:0000256" key="7">
    <source>
        <dbReference type="RuleBase" id="RU003879"/>
    </source>
</evidence>
<feature type="transmembrane region" description="Helical" evidence="8">
    <location>
        <begin position="21"/>
        <end position="41"/>
    </location>
</feature>
<comment type="subcellular location">
    <subcellularLocation>
        <location evidence="1">Cell membrane</location>
        <topology evidence="1">Single-pass membrane protein</topology>
    </subcellularLocation>
    <subcellularLocation>
        <location evidence="7">Cell membrane</location>
        <topology evidence="7">Single-pass type II membrane protein</topology>
    </subcellularLocation>
</comment>
<keyword evidence="7" id="KW-0813">Transport</keyword>
<keyword evidence="3" id="KW-1003">Cell membrane</keyword>
<proteinExistence type="inferred from homology"/>
<evidence type="ECO:0000256" key="8">
    <source>
        <dbReference type="SAM" id="Phobius"/>
    </source>
</evidence>